<evidence type="ECO:0000256" key="1">
    <source>
        <dbReference type="PROSITE-ProRule" id="PRU00339"/>
    </source>
</evidence>
<sequence>MLGERWLKVAFSYLYIRDFNRAMEAFRRAIACDPDNPACYFHASVTALRNEDWEPALAWAADAARLDPENVLYQEHLRLVLAAWVQAHPACSDTAAADAPPESDTIDDPVRVRLGEEE</sequence>
<dbReference type="EMBL" id="FPBV01000019">
    <property type="protein sequence ID" value="SFV01022.1"/>
    <property type="molecule type" value="Genomic_DNA"/>
</dbReference>
<accession>A0A1I7KU42</accession>
<reference evidence="3" key="1">
    <citation type="submission" date="2016-10" db="EMBL/GenBank/DDBJ databases">
        <authorList>
            <person name="Varghese N."/>
        </authorList>
    </citation>
    <scope>NUCLEOTIDE SEQUENCE [LARGE SCALE GENOMIC DNA]</scope>
    <source>
        <strain evidence="3">DSM 17980</strain>
    </source>
</reference>
<proteinExistence type="predicted"/>
<gene>
    <name evidence="2" type="ORF">SAMN05421543_11932</name>
</gene>
<dbReference type="SUPFAM" id="SSF48452">
    <property type="entry name" value="TPR-like"/>
    <property type="match status" value="1"/>
</dbReference>
<name>A0A1I7KU42_9BACL</name>
<dbReference type="PROSITE" id="PS50005">
    <property type="entry name" value="TPR"/>
    <property type="match status" value="1"/>
</dbReference>
<dbReference type="AlphaFoldDB" id="A0A1I7KU42"/>
<dbReference type="SMART" id="SM00028">
    <property type="entry name" value="TPR"/>
    <property type="match status" value="2"/>
</dbReference>
<keyword evidence="3" id="KW-1185">Reference proteome</keyword>
<dbReference type="STRING" id="392015.SAMN05421543_11932"/>
<protein>
    <submittedName>
        <fullName evidence="2">Tetratricopeptide repeat-containing protein</fullName>
    </submittedName>
</protein>
<dbReference type="RefSeq" id="WP_074954932.1">
    <property type="nucleotide sequence ID" value="NZ_FPBV01000019.1"/>
</dbReference>
<feature type="repeat" description="TPR" evidence="1">
    <location>
        <begin position="3"/>
        <end position="36"/>
    </location>
</feature>
<dbReference type="InterPro" id="IPR011990">
    <property type="entry name" value="TPR-like_helical_dom_sf"/>
</dbReference>
<dbReference type="OrthoDB" id="2377103at2"/>
<dbReference type="Gene3D" id="1.25.40.10">
    <property type="entry name" value="Tetratricopeptide repeat domain"/>
    <property type="match status" value="1"/>
</dbReference>
<evidence type="ECO:0000313" key="2">
    <source>
        <dbReference type="EMBL" id="SFV01022.1"/>
    </source>
</evidence>
<dbReference type="eggNOG" id="COG4783">
    <property type="taxonomic scope" value="Bacteria"/>
</dbReference>
<evidence type="ECO:0000313" key="3">
    <source>
        <dbReference type="Proteomes" id="UP000183508"/>
    </source>
</evidence>
<keyword evidence="1" id="KW-0802">TPR repeat</keyword>
<dbReference type="InterPro" id="IPR019734">
    <property type="entry name" value="TPR_rpt"/>
</dbReference>
<organism evidence="2 3">
    <name type="scientific">Alicyclobacillus macrosporangiidus</name>
    <dbReference type="NCBI Taxonomy" id="392015"/>
    <lineage>
        <taxon>Bacteria</taxon>
        <taxon>Bacillati</taxon>
        <taxon>Bacillota</taxon>
        <taxon>Bacilli</taxon>
        <taxon>Bacillales</taxon>
        <taxon>Alicyclobacillaceae</taxon>
        <taxon>Alicyclobacillus</taxon>
    </lineage>
</organism>
<dbReference type="Proteomes" id="UP000183508">
    <property type="component" value="Unassembled WGS sequence"/>
</dbReference>